<name>A0AAV6N9Z9_9ROSI</name>
<protein>
    <submittedName>
        <fullName evidence="2">Uncharacterized protein</fullName>
    </submittedName>
</protein>
<keyword evidence="1" id="KW-0472">Membrane</keyword>
<evidence type="ECO:0000256" key="1">
    <source>
        <dbReference type="SAM" id="Phobius"/>
    </source>
</evidence>
<keyword evidence="3" id="KW-1185">Reference proteome</keyword>
<dbReference type="Proteomes" id="UP000685013">
    <property type="component" value="Chromosome 7"/>
</dbReference>
<feature type="transmembrane region" description="Helical" evidence="1">
    <location>
        <begin position="25"/>
        <end position="47"/>
    </location>
</feature>
<dbReference type="EMBL" id="JAGKQH010000007">
    <property type="protein sequence ID" value="KAG6594826.1"/>
    <property type="molecule type" value="Genomic_DNA"/>
</dbReference>
<comment type="caution">
    <text evidence="2">The sequence shown here is derived from an EMBL/GenBank/DDBJ whole genome shotgun (WGS) entry which is preliminary data.</text>
</comment>
<keyword evidence="1" id="KW-1133">Transmembrane helix</keyword>
<reference evidence="2 3" key="1">
    <citation type="journal article" date="2021" name="Hortic Res">
        <title>The domestication of Cucurbita argyrosperma as revealed by the genome of its wild relative.</title>
        <authorList>
            <person name="Barrera-Redondo J."/>
            <person name="Sanchez-de la Vega G."/>
            <person name="Aguirre-Liguori J.A."/>
            <person name="Castellanos-Morales G."/>
            <person name="Gutierrez-Guerrero Y.T."/>
            <person name="Aguirre-Dugua X."/>
            <person name="Aguirre-Planter E."/>
            <person name="Tenaillon M.I."/>
            <person name="Lira-Saade R."/>
            <person name="Eguiarte L.E."/>
        </authorList>
    </citation>
    <scope>NUCLEOTIDE SEQUENCE [LARGE SCALE GENOMIC DNA]</scope>
    <source>
        <strain evidence="2">JBR-2021</strain>
    </source>
</reference>
<accession>A0AAV6N9Z9</accession>
<keyword evidence="1" id="KW-0812">Transmembrane</keyword>
<gene>
    <name evidence="2" type="ORF">SDJN03_11379</name>
</gene>
<feature type="non-terminal residue" evidence="2">
    <location>
        <position position="1"/>
    </location>
</feature>
<evidence type="ECO:0000313" key="2">
    <source>
        <dbReference type="EMBL" id="KAG6594826.1"/>
    </source>
</evidence>
<dbReference type="AlphaFoldDB" id="A0AAV6N9Z9"/>
<proteinExistence type="predicted"/>
<organism evidence="2 3">
    <name type="scientific">Cucurbita argyrosperma subsp. sororia</name>
    <dbReference type="NCBI Taxonomy" id="37648"/>
    <lineage>
        <taxon>Eukaryota</taxon>
        <taxon>Viridiplantae</taxon>
        <taxon>Streptophyta</taxon>
        <taxon>Embryophyta</taxon>
        <taxon>Tracheophyta</taxon>
        <taxon>Spermatophyta</taxon>
        <taxon>Magnoliopsida</taxon>
        <taxon>eudicotyledons</taxon>
        <taxon>Gunneridae</taxon>
        <taxon>Pentapetalae</taxon>
        <taxon>rosids</taxon>
        <taxon>fabids</taxon>
        <taxon>Cucurbitales</taxon>
        <taxon>Cucurbitaceae</taxon>
        <taxon>Cucurbiteae</taxon>
        <taxon>Cucurbita</taxon>
    </lineage>
</organism>
<evidence type="ECO:0000313" key="3">
    <source>
        <dbReference type="Proteomes" id="UP000685013"/>
    </source>
</evidence>
<sequence>MESGVDQIKERYNEERERRVKNQSAASIFTIVVFLLLLLTYCIFLHIPLPPQFNKGEILIADAVCSTYENGFGVMEDARKHQELAKESGD</sequence>